<dbReference type="PANTHER" id="PTHR13410:SF9">
    <property type="entry name" value="PROTEIN PBDC1"/>
    <property type="match status" value="1"/>
</dbReference>
<sequence>MSRVPKDFDAENAENLQEIEKQFAVVAVEHAETYWSLLEKFGGANLKLTPIDNEIYDDFVATFPEYLENPDKVRLVNEDEIKNKVNKKKWFDFAARYEKKVPDFNFGALLRLDSSKEYTQENTCFSFRVQFDAFEIFRNRHGLNDWIKK</sequence>
<organism evidence="2 3">
    <name type="scientific">Starmerella bacillaris</name>
    <name type="common">Yeast</name>
    <name type="synonym">Candida zemplinina</name>
    <dbReference type="NCBI Taxonomy" id="1247836"/>
    <lineage>
        <taxon>Eukaryota</taxon>
        <taxon>Fungi</taxon>
        <taxon>Dikarya</taxon>
        <taxon>Ascomycota</taxon>
        <taxon>Saccharomycotina</taxon>
        <taxon>Dipodascomycetes</taxon>
        <taxon>Dipodascales</taxon>
        <taxon>Trichomonascaceae</taxon>
        <taxon>Starmerella</taxon>
    </lineage>
</organism>
<dbReference type="InterPro" id="IPR021148">
    <property type="entry name" value="Polysacc_synth_dom"/>
</dbReference>
<dbReference type="Gene3D" id="1.10.3560.10">
    <property type="entry name" value="yst0336 like domain"/>
    <property type="match status" value="1"/>
</dbReference>
<dbReference type="EMBL" id="BTGC01000003">
    <property type="protein sequence ID" value="GMM50966.1"/>
    <property type="molecule type" value="Genomic_DNA"/>
</dbReference>
<dbReference type="Proteomes" id="UP001362899">
    <property type="component" value="Unassembled WGS sequence"/>
</dbReference>
<feature type="domain" description="Polysaccharide biosynthesis" evidence="1">
    <location>
        <begin position="19"/>
        <end position="148"/>
    </location>
</feature>
<accession>A0AAV5RK23</accession>
<evidence type="ECO:0000313" key="3">
    <source>
        <dbReference type="Proteomes" id="UP001362899"/>
    </source>
</evidence>
<keyword evidence="3" id="KW-1185">Reference proteome</keyword>
<dbReference type="Pfam" id="PF04669">
    <property type="entry name" value="PBDC1"/>
    <property type="match status" value="1"/>
</dbReference>
<gene>
    <name evidence="2" type="ORF">DASB73_019240</name>
</gene>
<dbReference type="AlphaFoldDB" id="A0AAV5RK23"/>
<dbReference type="GO" id="GO:0005737">
    <property type="term" value="C:cytoplasm"/>
    <property type="evidence" value="ECO:0007669"/>
    <property type="project" value="TreeGrafter"/>
</dbReference>
<dbReference type="PANTHER" id="PTHR13410">
    <property type="entry name" value="PROTEIN PBDC1"/>
    <property type="match status" value="1"/>
</dbReference>
<reference evidence="2 3" key="1">
    <citation type="journal article" date="2023" name="Elife">
        <title>Identification of key yeast species and microbe-microbe interactions impacting larval growth of Drosophila in the wild.</title>
        <authorList>
            <person name="Mure A."/>
            <person name="Sugiura Y."/>
            <person name="Maeda R."/>
            <person name="Honda K."/>
            <person name="Sakurai N."/>
            <person name="Takahashi Y."/>
            <person name="Watada M."/>
            <person name="Katoh T."/>
            <person name="Gotoh A."/>
            <person name="Gotoh Y."/>
            <person name="Taniguchi I."/>
            <person name="Nakamura K."/>
            <person name="Hayashi T."/>
            <person name="Katayama T."/>
            <person name="Uemura T."/>
            <person name="Hattori Y."/>
        </authorList>
    </citation>
    <scope>NUCLEOTIDE SEQUENCE [LARGE SCALE GENOMIC DNA]</scope>
    <source>
        <strain evidence="2 3">SB-73</strain>
    </source>
</reference>
<evidence type="ECO:0000259" key="1">
    <source>
        <dbReference type="Pfam" id="PF04669"/>
    </source>
</evidence>
<evidence type="ECO:0000313" key="2">
    <source>
        <dbReference type="EMBL" id="GMM50966.1"/>
    </source>
</evidence>
<dbReference type="InterPro" id="IPR008476">
    <property type="entry name" value="PBDC1_metazoa/fungi"/>
</dbReference>
<dbReference type="InterPro" id="IPR023139">
    <property type="entry name" value="PBDC1-like_dom_sf"/>
</dbReference>
<name>A0AAV5RK23_STABA</name>
<comment type="caution">
    <text evidence="2">The sequence shown here is derived from an EMBL/GenBank/DDBJ whole genome shotgun (WGS) entry which is preliminary data.</text>
</comment>
<protein>
    <recommendedName>
        <fullName evidence="1">Polysaccharide biosynthesis domain-containing protein</fullName>
    </recommendedName>
</protein>
<proteinExistence type="predicted"/>